<feature type="region of interest" description="Disordered" evidence="4">
    <location>
        <begin position="1073"/>
        <end position="1105"/>
    </location>
</feature>
<feature type="compositionally biased region" description="Polar residues" evidence="4">
    <location>
        <begin position="171"/>
        <end position="210"/>
    </location>
</feature>
<dbReference type="GO" id="GO:0005813">
    <property type="term" value="C:centrosome"/>
    <property type="evidence" value="ECO:0007669"/>
    <property type="project" value="UniProtKB-SubCell"/>
</dbReference>
<feature type="region of interest" description="Disordered" evidence="4">
    <location>
        <begin position="1"/>
        <end position="112"/>
    </location>
</feature>
<name>A0AAV2RU11_MEGNR</name>
<feature type="compositionally biased region" description="Polar residues" evidence="4">
    <location>
        <begin position="392"/>
        <end position="404"/>
    </location>
</feature>
<dbReference type="Proteomes" id="UP001497623">
    <property type="component" value="Unassembled WGS sequence"/>
</dbReference>
<feature type="compositionally biased region" description="Polar residues" evidence="4">
    <location>
        <begin position="342"/>
        <end position="353"/>
    </location>
</feature>
<feature type="compositionally biased region" description="Polar residues" evidence="4">
    <location>
        <begin position="1078"/>
        <end position="1105"/>
    </location>
</feature>
<evidence type="ECO:0000256" key="4">
    <source>
        <dbReference type="SAM" id="MobiDB-lite"/>
    </source>
</evidence>
<dbReference type="InterPro" id="IPR029299">
    <property type="entry name" value="ALMS_motif"/>
</dbReference>
<evidence type="ECO:0000313" key="6">
    <source>
        <dbReference type="EMBL" id="CAL4140714.1"/>
    </source>
</evidence>
<evidence type="ECO:0000259" key="5">
    <source>
        <dbReference type="Pfam" id="PF15309"/>
    </source>
</evidence>
<protein>
    <recommendedName>
        <fullName evidence="5">ALMS motif domain-containing protein</fullName>
    </recommendedName>
</protein>
<feature type="compositionally biased region" description="Polar residues" evidence="4">
    <location>
        <begin position="555"/>
        <end position="578"/>
    </location>
</feature>
<feature type="domain" description="ALMS motif" evidence="5">
    <location>
        <begin position="1221"/>
        <end position="1342"/>
    </location>
</feature>
<evidence type="ECO:0000256" key="2">
    <source>
        <dbReference type="ARBA" id="ARBA00022490"/>
    </source>
</evidence>
<feature type="compositionally biased region" description="Polar residues" evidence="4">
    <location>
        <begin position="935"/>
        <end position="957"/>
    </location>
</feature>
<feature type="region of interest" description="Disordered" evidence="4">
    <location>
        <begin position="307"/>
        <end position="422"/>
    </location>
</feature>
<feature type="region of interest" description="Disordered" evidence="4">
    <location>
        <begin position="171"/>
        <end position="285"/>
    </location>
</feature>
<feature type="compositionally biased region" description="Low complexity" evidence="4">
    <location>
        <begin position="354"/>
        <end position="379"/>
    </location>
</feature>
<dbReference type="Pfam" id="PF15309">
    <property type="entry name" value="ALMS_motif"/>
    <property type="match status" value="1"/>
</dbReference>
<sequence length="1357" mass="151916">DSAESGVEGGRTASSLSTQSTNRIDFTNFGRESYLQHKNAMKNNEAPDQIQSQQRHKTKSERRAPRERAERGREEKHKTKSDRWAPREGTEGNWEETDPMRANVTSILLPPDRVILRDTDEENSMSQYTFKDQQTLESAAQHVNLSHHELESVASSAGKYSAENLKQDVNYGTLTSEDSSPRLKSNAGSSGWQSSEPSAASGSQNLQGWQHPTKKFERLYQDCQGTLHIAHQPPGYTDDRDSHSSESMSDQENHQNDEDAEDGRRRVSAAAWSSSVSESAYETIRERHRHVDEALASSFEFYSTSPRDARRLGYVSSEAERGQGGEDSSEASVSELFGAAATATSTRNGSNQNQHSSVSGHHLQGSSGSLRTSASTSRRPSSHRYHQYPQKKLTSVSSNGNSSMEGDRSSQVEFIKKQKQKHMTKIQKHIHTLEKLERDLMNELGENLGSERSIRRHVTEGRSNTESDTNKPRFRNILGQSGTATSSIISTDLSDDAKGRQPNTYRPDVASRSSLSQRHDGAKISGKLARTVQGSNKRPDRQLPMAKLLLKKVNTRSVSTDSQTSTPRLPVSRMSSRHPSSEYISPGISLVENEVKHLLSIDEWTKIGITTSKDFASSSEYPSRPDPGSQGSAIHTMQREEPRGEEDPRRKQQTQVKKFNNMLPVAKQISESSETISENSNSRSPRKSSKEISQRSSIKSYKARENDVTDVSDTHVSRQGDGREERDGAMTIIPVVQPVSRVSNQKPFSQSKSGYVRKSSSEKAKTSTNGSIRSSKKCKNVPLKDFSQMFPSVESVAALESESNNEEVIDRLSVGIQTSASLLCINENNDKLFTKNTKTISQGIQAVLPTSTNDDLSTNIQQNTTSATDKKSQTHDNKKESEKSVDNTNNLLSTNHNNLKDIKSQEKHQALQHDTAGIPNESHANLNHSGKVMSRNHSPSISQNKNKTTSQQSKQVLKTKTFTEKGQQYSLQYETDSNNSHQELESQRSNYQDAKLQTMSKQPNSTYLNTVRCDTHQPYQHRAELTVTNQKESHRSEKLHFDNNDLISDIQSQGNLTSSTVYYEVPSIIPGQRKETNYRSQSARQAPISSARQPKTRPQSAADQRIQNSQQMLLNLGDGARNKRSQQQIKRPENSQVNIAKVQDQSKRVITIAHSNRAIGLVQNIDDMLLEEDTRSDNEVMQITYKKPVRFNVSATKINISEGDIYSATDKNDSEEKEGGTTLQDALLSAHPGYLRSAENRRLQIRLKAALRKQAQEHNHQVLAQVPPNLQTPSTLKRFLYKPEVKPLFTYKDIRNQNARLYQLLPEAQAPLVQGKRGAMYRTNRIMANMYSTRLRKKVLAGKTNHAHLEVITPMAT</sequence>
<feature type="compositionally biased region" description="Basic and acidic residues" evidence="4">
    <location>
        <begin position="868"/>
        <end position="885"/>
    </location>
</feature>
<evidence type="ECO:0000256" key="1">
    <source>
        <dbReference type="ARBA" id="ARBA00004300"/>
    </source>
</evidence>
<proteinExistence type="predicted"/>
<feature type="compositionally biased region" description="Basic and acidic residues" evidence="4">
    <location>
        <begin position="61"/>
        <end position="90"/>
    </location>
</feature>
<reference evidence="6 7" key="1">
    <citation type="submission" date="2024-05" db="EMBL/GenBank/DDBJ databases">
        <authorList>
            <person name="Wallberg A."/>
        </authorList>
    </citation>
    <scope>NUCLEOTIDE SEQUENCE [LARGE SCALE GENOMIC DNA]</scope>
</reference>
<feature type="non-terminal residue" evidence="6">
    <location>
        <position position="1357"/>
    </location>
</feature>
<comment type="subcellular location">
    <subcellularLocation>
        <location evidence="1">Cytoplasm</location>
        <location evidence="1">Cytoskeleton</location>
        <location evidence="1">Microtubule organizing center</location>
        <location evidence="1">Centrosome</location>
    </subcellularLocation>
</comment>
<gene>
    <name evidence="6" type="ORF">MNOR_LOCUS28662</name>
</gene>
<evidence type="ECO:0000313" key="7">
    <source>
        <dbReference type="Proteomes" id="UP001497623"/>
    </source>
</evidence>
<keyword evidence="7" id="KW-1185">Reference proteome</keyword>
<feature type="region of interest" description="Disordered" evidence="4">
    <location>
        <begin position="741"/>
        <end position="776"/>
    </location>
</feature>
<feature type="compositionally biased region" description="Low complexity" evidence="4">
    <location>
        <begin position="669"/>
        <end position="683"/>
    </location>
</feature>
<comment type="caution">
    <text evidence="6">The sequence shown here is derived from an EMBL/GenBank/DDBJ whole genome shotgun (WGS) entry which is preliminary data.</text>
</comment>
<feature type="compositionally biased region" description="Basic and acidic residues" evidence="4">
    <location>
        <begin position="405"/>
        <end position="416"/>
    </location>
</feature>
<keyword evidence="2" id="KW-0963">Cytoplasm</keyword>
<feature type="region of interest" description="Disordered" evidence="4">
    <location>
        <begin position="850"/>
        <end position="895"/>
    </location>
</feature>
<feature type="region of interest" description="Disordered" evidence="4">
    <location>
        <begin position="918"/>
        <end position="957"/>
    </location>
</feature>
<feature type="compositionally biased region" description="Basic and acidic residues" evidence="4">
    <location>
        <begin position="457"/>
        <end position="471"/>
    </location>
</feature>
<feature type="compositionally biased region" description="Basic and acidic residues" evidence="4">
    <location>
        <begin position="702"/>
        <end position="728"/>
    </location>
</feature>
<feature type="region of interest" description="Disordered" evidence="4">
    <location>
        <begin position="447"/>
        <end position="582"/>
    </location>
</feature>
<feature type="region of interest" description="Disordered" evidence="4">
    <location>
        <begin position="614"/>
        <end position="729"/>
    </location>
</feature>
<feature type="compositionally biased region" description="Polar residues" evidence="4">
    <location>
        <begin position="12"/>
        <end position="25"/>
    </location>
</feature>
<keyword evidence="3" id="KW-0206">Cytoskeleton</keyword>
<feature type="compositionally biased region" description="Polar residues" evidence="4">
    <location>
        <begin position="741"/>
        <end position="753"/>
    </location>
</feature>
<dbReference type="EMBL" id="CAXKWB010032017">
    <property type="protein sequence ID" value="CAL4140714.1"/>
    <property type="molecule type" value="Genomic_DNA"/>
</dbReference>
<feature type="compositionally biased region" description="Basic and acidic residues" evidence="4">
    <location>
        <begin position="637"/>
        <end position="650"/>
    </location>
</feature>
<feature type="compositionally biased region" description="Polar residues" evidence="4">
    <location>
        <begin position="850"/>
        <end position="867"/>
    </location>
</feature>
<organism evidence="6 7">
    <name type="scientific">Meganyctiphanes norvegica</name>
    <name type="common">Northern krill</name>
    <name type="synonym">Thysanopoda norvegica</name>
    <dbReference type="NCBI Taxonomy" id="48144"/>
    <lineage>
        <taxon>Eukaryota</taxon>
        <taxon>Metazoa</taxon>
        <taxon>Ecdysozoa</taxon>
        <taxon>Arthropoda</taxon>
        <taxon>Crustacea</taxon>
        <taxon>Multicrustacea</taxon>
        <taxon>Malacostraca</taxon>
        <taxon>Eumalacostraca</taxon>
        <taxon>Eucarida</taxon>
        <taxon>Euphausiacea</taxon>
        <taxon>Euphausiidae</taxon>
        <taxon>Meganyctiphanes</taxon>
    </lineage>
</organism>
<feature type="compositionally biased region" description="Basic and acidic residues" evidence="4">
    <location>
        <begin position="251"/>
        <end position="265"/>
    </location>
</feature>
<accession>A0AAV2RU11</accession>
<feature type="non-terminal residue" evidence="6">
    <location>
        <position position="1"/>
    </location>
</feature>
<evidence type="ECO:0000256" key="3">
    <source>
        <dbReference type="ARBA" id="ARBA00023212"/>
    </source>
</evidence>
<feature type="compositionally biased region" description="Low complexity" evidence="4">
    <location>
        <begin position="268"/>
        <end position="280"/>
    </location>
</feature>
<feature type="compositionally biased region" description="Low complexity" evidence="4">
    <location>
        <begin position="483"/>
        <end position="492"/>
    </location>
</feature>
<feature type="region of interest" description="Disordered" evidence="4">
    <location>
        <begin position="974"/>
        <end position="1004"/>
    </location>
</feature>